<accession>A0ABQ5VTN9</accession>
<dbReference type="EMBL" id="BSNN01000002">
    <property type="protein sequence ID" value="GLQ34483.1"/>
    <property type="molecule type" value="Genomic_DNA"/>
</dbReference>
<evidence type="ECO:0000259" key="2">
    <source>
        <dbReference type="Pfam" id="PF12697"/>
    </source>
</evidence>
<name>A0ABQ5VTN9_9RHOB</name>
<dbReference type="Gene3D" id="3.40.50.1820">
    <property type="entry name" value="alpha/beta hydrolase"/>
    <property type="match status" value="1"/>
</dbReference>
<feature type="domain" description="AB hydrolase-1" evidence="2">
    <location>
        <begin position="64"/>
        <end position="249"/>
    </location>
</feature>
<evidence type="ECO:0000256" key="1">
    <source>
        <dbReference type="ARBA" id="ARBA00022801"/>
    </source>
</evidence>
<evidence type="ECO:0000313" key="3">
    <source>
        <dbReference type="EMBL" id="GLQ34483.1"/>
    </source>
</evidence>
<dbReference type="Proteomes" id="UP001156694">
    <property type="component" value="Unassembled WGS sequence"/>
</dbReference>
<gene>
    <name evidence="3" type="ORF">GCM10007939_07660</name>
</gene>
<proteinExistence type="predicted"/>
<comment type="caution">
    <text evidence="3">The sequence shown here is derived from an EMBL/GenBank/DDBJ whole genome shotgun (WGS) entry which is preliminary data.</text>
</comment>
<protein>
    <submittedName>
        <fullName evidence="3">Esterase</fullName>
    </submittedName>
</protein>
<dbReference type="Pfam" id="PF12697">
    <property type="entry name" value="Abhydrolase_6"/>
    <property type="match status" value="1"/>
</dbReference>
<keyword evidence="4" id="KW-1185">Reference proteome</keyword>
<dbReference type="InterPro" id="IPR050300">
    <property type="entry name" value="GDXG_lipolytic_enzyme"/>
</dbReference>
<dbReference type="InterPro" id="IPR000073">
    <property type="entry name" value="AB_hydrolase_1"/>
</dbReference>
<keyword evidence="1" id="KW-0378">Hydrolase</keyword>
<reference evidence="4" key="1">
    <citation type="journal article" date="2019" name="Int. J. Syst. Evol. Microbiol.">
        <title>The Global Catalogue of Microorganisms (GCM) 10K type strain sequencing project: providing services to taxonomists for standard genome sequencing and annotation.</title>
        <authorList>
            <consortium name="The Broad Institute Genomics Platform"/>
            <consortium name="The Broad Institute Genome Sequencing Center for Infectious Disease"/>
            <person name="Wu L."/>
            <person name="Ma J."/>
        </authorList>
    </citation>
    <scope>NUCLEOTIDE SEQUENCE [LARGE SCALE GENOMIC DNA]</scope>
    <source>
        <strain evidence="4">NBRC 110140</strain>
    </source>
</reference>
<dbReference type="SUPFAM" id="SSF53474">
    <property type="entry name" value="alpha/beta-Hydrolases"/>
    <property type="match status" value="1"/>
</dbReference>
<sequence>MDWDCAYDVRAAIKDAELILSNWSARAKRFRAQLPDAQFGLDYGAHPREKYDFLPCSAAPAAAVIFIHGGYWRSLDRSVFTHLMAGFLDHDVDVFMPSYPLTPEVRIEQIVDSIGRALEAIAARTKQPIYLVGHSAGGHLAMRMICDTAPLSRDTQARIVRATSVSGLHDLRPLLKTKMNEGFRLTMAEAEQQSPALAQNLVKDVQIWVGTNEVPSFFQQSTTLNEAWDSARINTEPDADHFTILEPLADAQSRLVRSILDR</sequence>
<dbReference type="RefSeq" id="WP_284376266.1">
    <property type="nucleotide sequence ID" value="NZ_BSNN01000002.1"/>
</dbReference>
<dbReference type="InterPro" id="IPR029058">
    <property type="entry name" value="AB_hydrolase_fold"/>
</dbReference>
<dbReference type="PANTHER" id="PTHR48081">
    <property type="entry name" value="AB HYDROLASE SUPERFAMILY PROTEIN C4A8.06C"/>
    <property type="match status" value="1"/>
</dbReference>
<dbReference type="PANTHER" id="PTHR48081:SF33">
    <property type="entry name" value="KYNURENINE FORMAMIDASE"/>
    <property type="match status" value="1"/>
</dbReference>
<evidence type="ECO:0000313" key="4">
    <source>
        <dbReference type="Proteomes" id="UP001156694"/>
    </source>
</evidence>
<organism evidence="3 4">
    <name type="scientific">Amylibacter marinus</name>
    <dbReference type="NCBI Taxonomy" id="1475483"/>
    <lineage>
        <taxon>Bacteria</taxon>
        <taxon>Pseudomonadati</taxon>
        <taxon>Pseudomonadota</taxon>
        <taxon>Alphaproteobacteria</taxon>
        <taxon>Rhodobacterales</taxon>
        <taxon>Paracoccaceae</taxon>
        <taxon>Amylibacter</taxon>
    </lineage>
</organism>